<feature type="region of interest" description="Disordered" evidence="4">
    <location>
        <begin position="177"/>
        <end position="206"/>
    </location>
</feature>
<keyword evidence="1" id="KW-0479">Metal-binding</keyword>
<gene>
    <name evidence="6" type="ORF">MEUPH1_LOCUS10712</name>
</gene>
<dbReference type="Gene3D" id="3.30.40.10">
    <property type="entry name" value="Zinc/RING finger domain, C3HC4 (zinc finger)"/>
    <property type="match status" value="1"/>
</dbReference>
<proteinExistence type="predicted"/>
<evidence type="ECO:0000256" key="4">
    <source>
        <dbReference type="SAM" id="MobiDB-lite"/>
    </source>
</evidence>
<evidence type="ECO:0000256" key="3">
    <source>
        <dbReference type="ARBA" id="ARBA00022833"/>
    </source>
</evidence>
<keyword evidence="3" id="KW-0862">Zinc</keyword>
<dbReference type="InterPro" id="IPR013083">
    <property type="entry name" value="Znf_RING/FYVE/PHD"/>
</dbReference>
<dbReference type="EMBL" id="CARXXK010000002">
    <property type="protein sequence ID" value="CAI6354757.1"/>
    <property type="molecule type" value="Genomic_DNA"/>
</dbReference>
<dbReference type="CDD" id="cd15517">
    <property type="entry name" value="PHD_TCF19_like"/>
    <property type="match status" value="1"/>
</dbReference>
<evidence type="ECO:0000313" key="7">
    <source>
        <dbReference type="Proteomes" id="UP001160148"/>
    </source>
</evidence>
<feature type="compositionally biased region" description="Basic residues" evidence="4">
    <location>
        <begin position="192"/>
        <end position="206"/>
    </location>
</feature>
<sequence length="262" mass="29324">MKPLSVYYCDEIKKWLREHANEHRVVTQFQIASLFGKAYLKASTMPTAINAFRATGIWPVDSNTFNEHDFLASAATDIDLGDTIYSNNQHNITDMNTIQLEVPDPGQKESIATDISTNQNSPGCSYRKNNAEKIFPMSSPEDIYPIPKSSKTTARCSKRRGKTAILTESPYKNELLAANSKPPTSKSSLFSNKKKTKKTRRVKTKKPVPSDVDENCLYCGESYLISVDGWVQCSKCKLWAHCLCAGIDEKDKDALLTCEFCS</sequence>
<evidence type="ECO:0000256" key="1">
    <source>
        <dbReference type="ARBA" id="ARBA00022723"/>
    </source>
</evidence>
<feature type="domain" description="Zinc finger PHD-type" evidence="5">
    <location>
        <begin position="215"/>
        <end position="262"/>
    </location>
</feature>
<dbReference type="SMART" id="SM00249">
    <property type="entry name" value="PHD"/>
    <property type="match status" value="1"/>
</dbReference>
<dbReference type="SUPFAM" id="SSF57903">
    <property type="entry name" value="FYVE/PHD zinc finger"/>
    <property type="match status" value="1"/>
</dbReference>
<keyword evidence="7" id="KW-1185">Reference proteome</keyword>
<evidence type="ECO:0000256" key="2">
    <source>
        <dbReference type="ARBA" id="ARBA00022771"/>
    </source>
</evidence>
<keyword evidence="2" id="KW-0863">Zinc-finger</keyword>
<dbReference type="InterPro" id="IPR011011">
    <property type="entry name" value="Znf_FYVE_PHD"/>
</dbReference>
<feature type="compositionally biased region" description="Polar residues" evidence="4">
    <location>
        <begin position="181"/>
        <end position="191"/>
    </location>
</feature>
<organism evidence="6 7">
    <name type="scientific">Macrosiphum euphorbiae</name>
    <name type="common">potato aphid</name>
    <dbReference type="NCBI Taxonomy" id="13131"/>
    <lineage>
        <taxon>Eukaryota</taxon>
        <taxon>Metazoa</taxon>
        <taxon>Ecdysozoa</taxon>
        <taxon>Arthropoda</taxon>
        <taxon>Hexapoda</taxon>
        <taxon>Insecta</taxon>
        <taxon>Pterygota</taxon>
        <taxon>Neoptera</taxon>
        <taxon>Paraneoptera</taxon>
        <taxon>Hemiptera</taxon>
        <taxon>Sternorrhyncha</taxon>
        <taxon>Aphidomorpha</taxon>
        <taxon>Aphidoidea</taxon>
        <taxon>Aphididae</taxon>
        <taxon>Macrosiphini</taxon>
        <taxon>Macrosiphum</taxon>
    </lineage>
</organism>
<name>A0AAV0WG29_9HEMI</name>
<dbReference type="Proteomes" id="UP001160148">
    <property type="component" value="Unassembled WGS sequence"/>
</dbReference>
<dbReference type="InterPro" id="IPR001965">
    <property type="entry name" value="Znf_PHD"/>
</dbReference>
<dbReference type="AlphaFoldDB" id="A0AAV0WG29"/>
<accession>A0AAV0WG29</accession>
<evidence type="ECO:0000313" key="6">
    <source>
        <dbReference type="EMBL" id="CAI6354757.1"/>
    </source>
</evidence>
<dbReference type="GO" id="GO:0008270">
    <property type="term" value="F:zinc ion binding"/>
    <property type="evidence" value="ECO:0007669"/>
    <property type="project" value="UniProtKB-KW"/>
</dbReference>
<reference evidence="6 7" key="1">
    <citation type="submission" date="2023-01" db="EMBL/GenBank/DDBJ databases">
        <authorList>
            <person name="Whitehead M."/>
        </authorList>
    </citation>
    <scope>NUCLEOTIDE SEQUENCE [LARGE SCALE GENOMIC DNA]</scope>
</reference>
<evidence type="ECO:0000259" key="5">
    <source>
        <dbReference type="SMART" id="SM00249"/>
    </source>
</evidence>
<protein>
    <recommendedName>
        <fullName evidence="5">Zinc finger PHD-type domain-containing protein</fullName>
    </recommendedName>
</protein>
<comment type="caution">
    <text evidence="6">The sequence shown here is derived from an EMBL/GenBank/DDBJ whole genome shotgun (WGS) entry which is preliminary data.</text>
</comment>